<evidence type="ECO:0000256" key="1">
    <source>
        <dbReference type="SAM" id="MobiDB-lite"/>
    </source>
</evidence>
<comment type="caution">
    <text evidence="2">The sequence shown here is derived from an EMBL/GenBank/DDBJ whole genome shotgun (WGS) entry which is preliminary data.</text>
</comment>
<organism evidence="2 3">
    <name type="scientific">Mycobacterium talmoniae</name>
    <dbReference type="NCBI Taxonomy" id="1858794"/>
    <lineage>
        <taxon>Bacteria</taxon>
        <taxon>Bacillati</taxon>
        <taxon>Actinomycetota</taxon>
        <taxon>Actinomycetes</taxon>
        <taxon>Mycobacteriales</taxon>
        <taxon>Mycobacteriaceae</taxon>
        <taxon>Mycobacterium</taxon>
    </lineage>
</organism>
<dbReference type="EMBL" id="PPEA01000519">
    <property type="protein sequence ID" value="PQM46282.1"/>
    <property type="molecule type" value="Genomic_DNA"/>
</dbReference>
<feature type="compositionally biased region" description="Polar residues" evidence="1">
    <location>
        <begin position="46"/>
        <end position="56"/>
    </location>
</feature>
<dbReference type="Proteomes" id="UP000238296">
    <property type="component" value="Unassembled WGS sequence"/>
</dbReference>
<gene>
    <name evidence="2" type="ORF">C1Y40_03548</name>
</gene>
<protein>
    <submittedName>
        <fullName evidence="2">Uncharacterized protein</fullName>
    </submittedName>
</protein>
<sequence>MISNFGDNGLPVFQAGHCDWHRPHSVQVAKSSMPFQVKSSILPRPNTASSGGSSKSMGLPSYSIGSSGPSPLGSRLKATLIGARKMCRCLECSTMIRNASMIPMCNSRPMVSIHSLVVELKCENHLPNNSEANAPLR</sequence>
<accession>A0A2S8BHY6</accession>
<feature type="region of interest" description="Disordered" evidence="1">
    <location>
        <begin position="40"/>
        <end position="73"/>
    </location>
</feature>
<feature type="compositionally biased region" description="Low complexity" evidence="1">
    <location>
        <begin position="58"/>
        <end position="73"/>
    </location>
</feature>
<name>A0A2S8BHY6_9MYCO</name>
<dbReference type="AlphaFoldDB" id="A0A2S8BHY6"/>
<reference evidence="2 3" key="1">
    <citation type="journal article" date="2017" name="Int. J. Syst. Evol. Microbiol.">
        <title>Mycobacterium talmoniae sp. nov., a slowly growing mycobacterium isolated from human respiratory samples.</title>
        <authorList>
            <person name="Davidson R.M."/>
            <person name="DeGroote M.A."/>
            <person name="Marola J.L."/>
            <person name="Buss S."/>
            <person name="Jones V."/>
            <person name="McNeil M.R."/>
            <person name="Freifeld A.G."/>
            <person name="Elaine Epperson L."/>
            <person name="Hasan N.A."/>
            <person name="Jackson M."/>
            <person name="Iwen P.C."/>
            <person name="Salfinger M."/>
            <person name="Strong M."/>
        </authorList>
    </citation>
    <scope>NUCLEOTIDE SEQUENCE [LARGE SCALE GENOMIC DNA]</scope>
    <source>
        <strain evidence="2 3">ATCC BAA-2683</strain>
    </source>
</reference>
<evidence type="ECO:0000313" key="2">
    <source>
        <dbReference type="EMBL" id="PQM46282.1"/>
    </source>
</evidence>
<evidence type="ECO:0000313" key="3">
    <source>
        <dbReference type="Proteomes" id="UP000238296"/>
    </source>
</evidence>
<proteinExistence type="predicted"/>